<name>A0A9J6EBS1_RHIMP</name>
<dbReference type="EMBL" id="JABSTU010000005">
    <property type="protein sequence ID" value="KAH8031501.1"/>
    <property type="molecule type" value="Genomic_DNA"/>
</dbReference>
<reference evidence="1" key="1">
    <citation type="journal article" date="2020" name="Cell">
        <title>Large-Scale Comparative Analyses of Tick Genomes Elucidate Their Genetic Diversity and Vector Capacities.</title>
        <authorList>
            <consortium name="Tick Genome and Microbiome Consortium (TIGMIC)"/>
            <person name="Jia N."/>
            <person name="Wang J."/>
            <person name="Shi W."/>
            <person name="Du L."/>
            <person name="Sun Y."/>
            <person name="Zhan W."/>
            <person name="Jiang J.F."/>
            <person name="Wang Q."/>
            <person name="Zhang B."/>
            <person name="Ji P."/>
            <person name="Bell-Sakyi L."/>
            <person name="Cui X.M."/>
            <person name="Yuan T.T."/>
            <person name="Jiang B.G."/>
            <person name="Yang W.F."/>
            <person name="Lam T.T."/>
            <person name="Chang Q.C."/>
            <person name="Ding S.J."/>
            <person name="Wang X.J."/>
            <person name="Zhu J.G."/>
            <person name="Ruan X.D."/>
            <person name="Zhao L."/>
            <person name="Wei J.T."/>
            <person name="Ye R.Z."/>
            <person name="Que T.C."/>
            <person name="Du C.H."/>
            <person name="Zhou Y.H."/>
            <person name="Cheng J.X."/>
            <person name="Dai P.F."/>
            <person name="Guo W.B."/>
            <person name="Han X.H."/>
            <person name="Huang E.J."/>
            <person name="Li L.F."/>
            <person name="Wei W."/>
            <person name="Gao Y.C."/>
            <person name="Liu J.Z."/>
            <person name="Shao H.Z."/>
            <person name="Wang X."/>
            <person name="Wang C.C."/>
            <person name="Yang T.C."/>
            <person name="Huo Q.B."/>
            <person name="Li W."/>
            <person name="Chen H.Y."/>
            <person name="Chen S.E."/>
            <person name="Zhou L.G."/>
            <person name="Ni X.B."/>
            <person name="Tian J.H."/>
            <person name="Sheng Y."/>
            <person name="Liu T."/>
            <person name="Pan Y.S."/>
            <person name="Xia L.Y."/>
            <person name="Li J."/>
            <person name="Zhao F."/>
            <person name="Cao W.C."/>
        </authorList>
    </citation>
    <scope>NUCLEOTIDE SEQUENCE</scope>
    <source>
        <strain evidence="1">Rmic-2018</strain>
    </source>
</reference>
<organism evidence="1 2">
    <name type="scientific">Rhipicephalus microplus</name>
    <name type="common">Cattle tick</name>
    <name type="synonym">Boophilus microplus</name>
    <dbReference type="NCBI Taxonomy" id="6941"/>
    <lineage>
        <taxon>Eukaryota</taxon>
        <taxon>Metazoa</taxon>
        <taxon>Ecdysozoa</taxon>
        <taxon>Arthropoda</taxon>
        <taxon>Chelicerata</taxon>
        <taxon>Arachnida</taxon>
        <taxon>Acari</taxon>
        <taxon>Parasitiformes</taxon>
        <taxon>Ixodida</taxon>
        <taxon>Ixodoidea</taxon>
        <taxon>Ixodidae</taxon>
        <taxon>Rhipicephalinae</taxon>
        <taxon>Rhipicephalus</taxon>
        <taxon>Boophilus</taxon>
    </lineage>
</organism>
<accession>A0A9J6EBS1</accession>
<reference evidence="1" key="2">
    <citation type="submission" date="2021-09" db="EMBL/GenBank/DDBJ databases">
        <authorList>
            <person name="Jia N."/>
            <person name="Wang J."/>
            <person name="Shi W."/>
            <person name="Du L."/>
            <person name="Sun Y."/>
            <person name="Zhan W."/>
            <person name="Jiang J."/>
            <person name="Wang Q."/>
            <person name="Zhang B."/>
            <person name="Ji P."/>
            <person name="Sakyi L.B."/>
            <person name="Cui X."/>
            <person name="Yuan T."/>
            <person name="Jiang B."/>
            <person name="Yang W."/>
            <person name="Lam T.T.-Y."/>
            <person name="Chang Q."/>
            <person name="Ding S."/>
            <person name="Wang X."/>
            <person name="Zhu J."/>
            <person name="Ruan X."/>
            <person name="Zhao L."/>
            <person name="Wei J."/>
            <person name="Que T."/>
            <person name="Du C."/>
            <person name="Cheng J."/>
            <person name="Dai P."/>
            <person name="Han X."/>
            <person name="Huang E."/>
            <person name="Gao Y."/>
            <person name="Liu J."/>
            <person name="Shao H."/>
            <person name="Ye R."/>
            <person name="Li L."/>
            <person name="Wei W."/>
            <person name="Wang X."/>
            <person name="Wang C."/>
            <person name="Huo Q."/>
            <person name="Li W."/>
            <person name="Guo W."/>
            <person name="Chen H."/>
            <person name="Chen S."/>
            <person name="Zhou L."/>
            <person name="Zhou L."/>
            <person name="Ni X."/>
            <person name="Tian J."/>
            <person name="Zhou Y."/>
            <person name="Sheng Y."/>
            <person name="Liu T."/>
            <person name="Pan Y."/>
            <person name="Xia L."/>
            <person name="Li J."/>
            <person name="Zhao F."/>
            <person name="Cao W."/>
        </authorList>
    </citation>
    <scope>NUCLEOTIDE SEQUENCE</scope>
    <source>
        <strain evidence="1">Rmic-2018</strain>
        <tissue evidence="1">Larvae</tissue>
    </source>
</reference>
<dbReference type="Proteomes" id="UP000821866">
    <property type="component" value="Chromosome 3"/>
</dbReference>
<evidence type="ECO:0000313" key="1">
    <source>
        <dbReference type="EMBL" id="KAH8031501.1"/>
    </source>
</evidence>
<protein>
    <submittedName>
        <fullName evidence="1">Uncharacterized protein</fullName>
    </submittedName>
</protein>
<keyword evidence="2" id="KW-1185">Reference proteome</keyword>
<sequence>MNSTEPSTNLESASCVIQGNASGVPDDERGASLHVDVRRLRKTHLQPAVNAKNVAIEYDRGHGGDQDWKNVLYGRQENASTRIIPLLVRSLDCRRTIRDLIPQRVIRELQTRSGMARGGYCYIRLTRGGLLALGTCTAEVAVRSQRVRYLDGAPVEVTVPLWHGQNAAKIRRVPTWISDEDMRESLYKSAGVVSVRRLIAYGAPGAEGRRRDKPQTSVVLVFCPELSRLPDSVTLCGVQYNVEPYSLPPTQCMRCQMFGHEVAKCPARVARCKVCAGPHDYRHCDFRGRRLKCANCEGPHAATFAMCPFRRSLYTSGITQKTSEKVTAMETCVNNYKF</sequence>
<comment type="caution">
    <text evidence="1">The sequence shown here is derived from an EMBL/GenBank/DDBJ whole genome shotgun (WGS) entry which is preliminary data.</text>
</comment>
<dbReference type="VEuPathDB" id="VectorBase:LOC119163735"/>
<gene>
    <name evidence="1" type="ORF">HPB51_017774</name>
</gene>
<dbReference type="AlphaFoldDB" id="A0A9J6EBS1"/>
<proteinExistence type="predicted"/>
<evidence type="ECO:0000313" key="2">
    <source>
        <dbReference type="Proteomes" id="UP000821866"/>
    </source>
</evidence>